<dbReference type="InterPro" id="IPR001509">
    <property type="entry name" value="Epimerase_deHydtase"/>
</dbReference>
<dbReference type="Proteomes" id="UP000509510">
    <property type="component" value="Chromosome VI"/>
</dbReference>
<dbReference type="SUPFAM" id="SSF51735">
    <property type="entry name" value="NAD(P)-binding Rossmann-fold domains"/>
    <property type="match status" value="1"/>
</dbReference>
<evidence type="ECO:0000313" key="2">
    <source>
        <dbReference type="EMBL" id="QKX64690.1"/>
    </source>
</evidence>
<dbReference type="PANTHER" id="PTHR48079">
    <property type="entry name" value="PROTEIN YEEZ"/>
    <property type="match status" value="1"/>
</dbReference>
<organism evidence="2 3">
    <name type="scientific">Talaromyces rugulosus</name>
    <name type="common">Penicillium rugulosum</name>
    <dbReference type="NCBI Taxonomy" id="121627"/>
    <lineage>
        <taxon>Eukaryota</taxon>
        <taxon>Fungi</taxon>
        <taxon>Dikarya</taxon>
        <taxon>Ascomycota</taxon>
        <taxon>Pezizomycotina</taxon>
        <taxon>Eurotiomycetes</taxon>
        <taxon>Eurotiomycetidae</taxon>
        <taxon>Eurotiales</taxon>
        <taxon>Trichocomaceae</taxon>
        <taxon>Talaromyces</taxon>
        <taxon>Talaromyces sect. Islandici</taxon>
    </lineage>
</organism>
<accession>A0A7H8RDY3</accession>
<dbReference type="GeneID" id="55999342"/>
<proteinExistence type="predicted"/>
<dbReference type="Gene3D" id="3.40.50.720">
    <property type="entry name" value="NAD(P)-binding Rossmann-like Domain"/>
    <property type="match status" value="1"/>
</dbReference>
<evidence type="ECO:0000313" key="3">
    <source>
        <dbReference type="Proteomes" id="UP000509510"/>
    </source>
</evidence>
<dbReference type="EMBL" id="CP055903">
    <property type="protein sequence ID" value="QKX64690.1"/>
    <property type="molecule type" value="Genomic_DNA"/>
</dbReference>
<dbReference type="Pfam" id="PF01370">
    <property type="entry name" value="Epimerase"/>
    <property type="match status" value="1"/>
</dbReference>
<keyword evidence="3" id="KW-1185">Reference proteome</keyword>
<dbReference type="PANTHER" id="PTHR48079:SF6">
    <property type="entry name" value="NAD(P)-BINDING DOMAIN-CONTAINING PROTEIN-RELATED"/>
    <property type="match status" value="1"/>
</dbReference>
<dbReference type="OrthoDB" id="2130169at2759"/>
<feature type="domain" description="NAD-dependent epimerase/dehydratase" evidence="1">
    <location>
        <begin position="6"/>
        <end position="236"/>
    </location>
</feature>
<protein>
    <recommendedName>
        <fullName evidence="1">NAD-dependent epimerase/dehydratase domain-containing protein</fullName>
    </recommendedName>
</protein>
<name>A0A7H8RDY3_TALRU</name>
<reference evidence="3" key="1">
    <citation type="submission" date="2020-06" db="EMBL/GenBank/DDBJ databases">
        <title>A chromosome-scale genome assembly of Talaromyces rugulosus W13939.</title>
        <authorList>
            <person name="Wang B."/>
            <person name="Guo L."/>
            <person name="Ye K."/>
            <person name="Wang L."/>
        </authorList>
    </citation>
    <scope>NUCLEOTIDE SEQUENCE [LARGE SCALE GENOMIC DNA]</scope>
    <source>
        <strain evidence="3">W13939</strain>
    </source>
</reference>
<gene>
    <name evidence="2" type="ORF">TRUGW13939_11866</name>
</gene>
<dbReference type="InterPro" id="IPR036291">
    <property type="entry name" value="NAD(P)-bd_dom_sf"/>
</dbReference>
<dbReference type="GO" id="GO:0004029">
    <property type="term" value="F:aldehyde dehydrogenase (NAD+) activity"/>
    <property type="evidence" value="ECO:0007669"/>
    <property type="project" value="TreeGrafter"/>
</dbReference>
<dbReference type="AlphaFoldDB" id="A0A7H8RDY3"/>
<dbReference type="RefSeq" id="XP_035350863.1">
    <property type="nucleotide sequence ID" value="XM_035494970.1"/>
</dbReference>
<evidence type="ECO:0000259" key="1">
    <source>
        <dbReference type="Pfam" id="PF01370"/>
    </source>
</evidence>
<dbReference type="GO" id="GO:0005737">
    <property type="term" value="C:cytoplasm"/>
    <property type="evidence" value="ECO:0007669"/>
    <property type="project" value="TreeGrafter"/>
</dbReference>
<sequence length="343" mass="37386">MSNVKVFLTGATGYIGGDALFALHAKHPEFAYSVLVRDASKTDQIKAAFPDIRVVVGELDDFELLKKEAADADIVVHTADASDHVVAANAIATGLTEGHTASRPGYWLHTGGTGILTFADSDRQVYGEYDAKVYNDWEGVDELTHLPAHAFHRNIDQIVLDTGTKHAEKVKTALLCPPTIYGPGRGPVHQRSRQVYTLARTTLQKRLAPILGAGKSVWNNVHVHDLSNVFVLLAEAAISKNHADGIWGENGYYLVENGEHVWGDISHAVAAEAAKQGYIPEAKVEHFDFKTAIEFGGYESVSWGMNSRGTAKRAARLLGWKPVGPSLLEELPGIIKGEYERLK</sequence>
<dbReference type="KEGG" id="trg:TRUGW13939_11866"/>
<dbReference type="InterPro" id="IPR051783">
    <property type="entry name" value="NAD(P)-dependent_oxidoreduct"/>
</dbReference>